<dbReference type="InterPro" id="IPR011146">
    <property type="entry name" value="HIT-like"/>
</dbReference>
<dbReference type="SUPFAM" id="SSF54197">
    <property type="entry name" value="HIT-like"/>
    <property type="match status" value="1"/>
</dbReference>
<dbReference type="InterPro" id="IPR036265">
    <property type="entry name" value="HIT-like_sf"/>
</dbReference>
<protein>
    <recommendedName>
        <fullName evidence="2">HIT domain-containing protein</fullName>
    </recommendedName>
</protein>
<keyword evidence="1" id="KW-0547">Nucleotide-binding</keyword>
<dbReference type="AlphaFoldDB" id="X1IA45"/>
<dbReference type="InterPro" id="IPR039383">
    <property type="entry name" value="FHIT"/>
</dbReference>
<evidence type="ECO:0000256" key="1">
    <source>
        <dbReference type="ARBA" id="ARBA00022741"/>
    </source>
</evidence>
<sequence>AAVRNLWAPWRMEYIGDLTEDGCFLCRAWESTEDDVNLVVWRGQRTFVIFNRFPYSNGHLMVATAEHGRMLSDLSDEELVELMRATARMQRLLERVVRAHGFNIGLNLGRSAGAGLIDHLHLHIVPRWEGDTNFMPVLADVKVIPQGLQELYRGLKSALVRVAPPQDEDR</sequence>
<dbReference type="Pfam" id="PF01230">
    <property type="entry name" value="HIT"/>
    <property type="match status" value="1"/>
</dbReference>
<reference evidence="3" key="1">
    <citation type="journal article" date="2014" name="Front. Microbiol.">
        <title>High frequency of phylogenetically diverse reductive dehalogenase-homologous genes in deep subseafloor sedimentary metagenomes.</title>
        <authorList>
            <person name="Kawai M."/>
            <person name="Futagami T."/>
            <person name="Toyoda A."/>
            <person name="Takaki Y."/>
            <person name="Nishi S."/>
            <person name="Hori S."/>
            <person name="Arai W."/>
            <person name="Tsubouchi T."/>
            <person name="Morono Y."/>
            <person name="Uchiyama I."/>
            <person name="Ito T."/>
            <person name="Fujiyama A."/>
            <person name="Inagaki F."/>
            <person name="Takami H."/>
        </authorList>
    </citation>
    <scope>NUCLEOTIDE SEQUENCE</scope>
    <source>
        <strain evidence="3">Expedition CK06-06</strain>
    </source>
</reference>
<accession>X1IA45</accession>
<dbReference type="PANTHER" id="PTHR42997">
    <property type="entry name" value="HIT FAMILY HYDROLASE"/>
    <property type="match status" value="1"/>
</dbReference>
<evidence type="ECO:0000259" key="2">
    <source>
        <dbReference type="PROSITE" id="PS51084"/>
    </source>
</evidence>
<dbReference type="PROSITE" id="PS51084">
    <property type="entry name" value="HIT_2"/>
    <property type="match status" value="1"/>
</dbReference>
<comment type="caution">
    <text evidence="3">The sequence shown here is derived from an EMBL/GenBank/DDBJ whole genome shotgun (WGS) entry which is preliminary data.</text>
</comment>
<evidence type="ECO:0000313" key="3">
    <source>
        <dbReference type="EMBL" id="GAH62949.1"/>
    </source>
</evidence>
<feature type="domain" description="HIT" evidence="2">
    <location>
        <begin position="24"/>
        <end position="134"/>
    </location>
</feature>
<dbReference type="GO" id="GO:0003824">
    <property type="term" value="F:catalytic activity"/>
    <property type="evidence" value="ECO:0007669"/>
    <property type="project" value="InterPro"/>
</dbReference>
<gene>
    <name evidence="3" type="ORF">S03H2_51980</name>
</gene>
<dbReference type="Gene3D" id="3.30.428.10">
    <property type="entry name" value="HIT-like"/>
    <property type="match status" value="1"/>
</dbReference>
<dbReference type="GO" id="GO:0000166">
    <property type="term" value="F:nucleotide binding"/>
    <property type="evidence" value="ECO:0007669"/>
    <property type="project" value="UniProtKB-KW"/>
</dbReference>
<feature type="non-terminal residue" evidence="3">
    <location>
        <position position="1"/>
    </location>
</feature>
<proteinExistence type="predicted"/>
<organism evidence="3">
    <name type="scientific">marine sediment metagenome</name>
    <dbReference type="NCBI Taxonomy" id="412755"/>
    <lineage>
        <taxon>unclassified sequences</taxon>
        <taxon>metagenomes</taxon>
        <taxon>ecological metagenomes</taxon>
    </lineage>
</organism>
<dbReference type="CDD" id="cd01275">
    <property type="entry name" value="FHIT"/>
    <property type="match status" value="1"/>
</dbReference>
<name>X1IA45_9ZZZZ</name>
<dbReference type="EMBL" id="BARU01033010">
    <property type="protein sequence ID" value="GAH62949.1"/>
    <property type="molecule type" value="Genomic_DNA"/>
</dbReference>
<dbReference type="InterPro" id="IPR052908">
    <property type="entry name" value="AP-4-A_phosphorylase"/>
</dbReference>
<dbReference type="PANTHER" id="PTHR42997:SF1">
    <property type="entry name" value="AP-4-A PHOSPHORYLASE"/>
    <property type="match status" value="1"/>
</dbReference>